<feature type="transmembrane region" description="Helical" evidence="2">
    <location>
        <begin position="67"/>
        <end position="92"/>
    </location>
</feature>
<evidence type="ECO:0000256" key="2">
    <source>
        <dbReference type="SAM" id="Phobius"/>
    </source>
</evidence>
<keyword evidence="2" id="KW-0812">Transmembrane</keyword>
<dbReference type="OrthoDB" id="5381672at2759"/>
<keyword evidence="2" id="KW-0472">Membrane</keyword>
<feature type="compositionally biased region" description="Polar residues" evidence="1">
    <location>
        <begin position="34"/>
        <end position="48"/>
    </location>
</feature>
<name>A0A9W9XKA8_9EURO</name>
<feature type="region of interest" description="Disordered" evidence="1">
    <location>
        <begin position="34"/>
        <end position="57"/>
    </location>
</feature>
<keyword evidence="2" id="KW-1133">Transmembrane helix</keyword>
<accession>A0A9W9XKA8</accession>
<feature type="transmembrane region" description="Helical" evidence="2">
    <location>
        <begin position="654"/>
        <end position="676"/>
    </location>
</feature>
<comment type="caution">
    <text evidence="3">The sequence shown here is derived from an EMBL/GenBank/DDBJ whole genome shotgun (WGS) entry which is preliminary data.</text>
</comment>
<keyword evidence="4" id="KW-1185">Reference proteome</keyword>
<dbReference type="AlphaFoldDB" id="A0A9W9XKA8"/>
<feature type="transmembrane region" description="Helical" evidence="2">
    <location>
        <begin position="136"/>
        <end position="161"/>
    </location>
</feature>
<evidence type="ECO:0000313" key="4">
    <source>
        <dbReference type="Proteomes" id="UP001149954"/>
    </source>
</evidence>
<sequence>MHNYSSSTDEPHDIPLSEGLLETRATILAIPTPTLSHSRGISSSNSQHASKDEVNDQNNSVPLQRSVYMVFLVLLYGVAAIYAWAIICILTYRPIGGTYYGMDELNEIPEDYSYVPTEDLAIFFARSEKYLRAARIVQSLVSVVTIPLTSAVCSQAAVVYIQRKRGKNSPTLRQSMALADKGWMDIAMLKKLAFGGWRKHMSSLLLFALLLHLLGGAISPVQQLFLSYETIKRIDSEPIKLEPITQLSDLFPEPHNLKSEQLDIVELRSALTSVDNIKVQTRLWTPNNGIVTLKDRHEDGGPTSFAALSSPFQTKSQNTLANMSSMTDPFWAQLPASTNTGLRRQFAPRLNSTAKWENISAAVLPADCNSLSDALYFHYEYDGELQYNIEICMPGDTSISPWKNQNSRQDISEELYLKMDFSGEYIGTFGTVANVKSYSTRLTVNTTSGIFELPNYANGQMPGPLSEGDPSPKDTRSLHARSLENDTAWNTFTASQDATNVRNIGPLKSIALALFGEASFADINHTVLAAYAHSNVPYGGCIGKVPFLSLLSTESSFEEELPVGFDRCLTAFSVQYDHYSYEDWKNTGLHKTVASYFWLFSGDPLGPSIPRLENAFSVAAFLANDVMMTKDRDGSLYIDYAMGTDQQVPQISRAGIIFVSVLLGVDLLCLLALALYSAWIPRWTGTLDSFAMLRIGASISDKTPLLATQHVEGIKILDETPGWIGNNSDGKVGELCLGGERPLRKGERYVGYDTNDMVLTRYDKFVRWVLSYSYVFGL</sequence>
<proteinExistence type="predicted"/>
<reference evidence="3" key="2">
    <citation type="journal article" date="2023" name="IMA Fungus">
        <title>Comparative genomic study of the Penicillium genus elucidates a diverse pangenome and 15 lateral gene transfer events.</title>
        <authorList>
            <person name="Petersen C."/>
            <person name="Sorensen T."/>
            <person name="Nielsen M.R."/>
            <person name="Sondergaard T.E."/>
            <person name="Sorensen J.L."/>
            <person name="Fitzpatrick D.A."/>
            <person name="Frisvad J.C."/>
            <person name="Nielsen K.L."/>
        </authorList>
    </citation>
    <scope>NUCLEOTIDE SEQUENCE</scope>
    <source>
        <strain evidence="3">IBT 29495</strain>
    </source>
</reference>
<organism evidence="3 4">
    <name type="scientific">Penicillium fimorum</name>
    <dbReference type="NCBI Taxonomy" id="1882269"/>
    <lineage>
        <taxon>Eukaryota</taxon>
        <taxon>Fungi</taxon>
        <taxon>Dikarya</taxon>
        <taxon>Ascomycota</taxon>
        <taxon>Pezizomycotina</taxon>
        <taxon>Eurotiomycetes</taxon>
        <taxon>Eurotiomycetidae</taxon>
        <taxon>Eurotiales</taxon>
        <taxon>Aspergillaceae</taxon>
        <taxon>Penicillium</taxon>
    </lineage>
</organism>
<dbReference type="Proteomes" id="UP001149954">
    <property type="component" value="Unassembled WGS sequence"/>
</dbReference>
<evidence type="ECO:0000256" key="1">
    <source>
        <dbReference type="SAM" id="MobiDB-lite"/>
    </source>
</evidence>
<reference evidence="3" key="1">
    <citation type="submission" date="2022-12" db="EMBL/GenBank/DDBJ databases">
        <authorList>
            <person name="Petersen C."/>
        </authorList>
    </citation>
    <scope>NUCLEOTIDE SEQUENCE</scope>
    <source>
        <strain evidence="3">IBT 29495</strain>
    </source>
</reference>
<evidence type="ECO:0000313" key="3">
    <source>
        <dbReference type="EMBL" id="KAJ5494553.1"/>
    </source>
</evidence>
<gene>
    <name evidence="3" type="ORF">N7463_010640</name>
</gene>
<dbReference type="EMBL" id="JAPWDS010000006">
    <property type="protein sequence ID" value="KAJ5494553.1"/>
    <property type="molecule type" value="Genomic_DNA"/>
</dbReference>
<protein>
    <submittedName>
        <fullName evidence="3">Uncharacterized protein</fullName>
    </submittedName>
</protein>
<feature type="transmembrane region" description="Helical" evidence="2">
    <location>
        <begin position="204"/>
        <end position="226"/>
    </location>
</feature>